<feature type="signal peptide" evidence="9">
    <location>
        <begin position="1"/>
        <end position="20"/>
    </location>
</feature>
<dbReference type="GO" id="GO:1990281">
    <property type="term" value="C:efflux pump complex"/>
    <property type="evidence" value="ECO:0007669"/>
    <property type="project" value="TreeGrafter"/>
</dbReference>
<dbReference type="Gene3D" id="1.20.1600.10">
    <property type="entry name" value="Outer membrane efflux proteins (OEP)"/>
    <property type="match status" value="1"/>
</dbReference>
<keyword evidence="7" id="KW-0998">Cell outer membrane</keyword>
<reference evidence="10" key="1">
    <citation type="submission" date="2020-10" db="EMBL/GenBank/DDBJ databases">
        <authorList>
            <person name="Gilroy R."/>
        </authorList>
    </citation>
    <scope>NUCLEOTIDE SEQUENCE</scope>
    <source>
        <strain evidence="10">B1-8020</strain>
    </source>
</reference>
<comment type="caution">
    <text evidence="10">The sequence shown here is derived from an EMBL/GenBank/DDBJ whole genome shotgun (WGS) entry which is preliminary data.</text>
</comment>
<dbReference type="GO" id="GO:0015288">
    <property type="term" value="F:porin activity"/>
    <property type="evidence" value="ECO:0007669"/>
    <property type="project" value="TreeGrafter"/>
</dbReference>
<sequence>MKRLIITAVSLTILPPLAGATEVLTLQQCRDSAAANNKELMIARQKTIMAGYDKNIAMANYFPDVSVSAAYLYNSRNPKLISREMSDMLTSLGDNKIAELLGKLTSTDISGAINAIGTEIDNFFELDMENVFIGTVSLRQPIFMGGKIVNANKIASLAEELSETQYDTIYKDMVLEVDNAYWQTVMIANKQRLAERYNTLLEQMLHDTEILLNEGLATQADLLAVKVKANEAELTLSKATNGLALSKMLLCKLCGMNPYKDIELADEKAESVPVPLPCPISSDNEIFKSRPEIRSLELAGQIYDRKIAIERADMMPKIMLTANYLVTNPNIYHGFENRFAGTFNAGVAINIPIIHGCETRQKVRKAQAEATIARLRMDDAKEMISLQVAQLRKQEEEAAEKLKMAGGNLESAEENLRTATIGYNEGVIPANTVLAAQTAWVKARSEWIEAGIELQITNGKLSSAISGK</sequence>
<dbReference type="GO" id="GO:0015562">
    <property type="term" value="F:efflux transmembrane transporter activity"/>
    <property type="evidence" value="ECO:0007669"/>
    <property type="project" value="InterPro"/>
</dbReference>
<evidence type="ECO:0000256" key="9">
    <source>
        <dbReference type="SAM" id="SignalP"/>
    </source>
</evidence>
<evidence type="ECO:0000256" key="5">
    <source>
        <dbReference type="ARBA" id="ARBA00022692"/>
    </source>
</evidence>
<dbReference type="GO" id="GO:0009279">
    <property type="term" value="C:cell outer membrane"/>
    <property type="evidence" value="ECO:0007669"/>
    <property type="project" value="UniProtKB-SubCell"/>
</dbReference>
<keyword evidence="6" id="KW-0472">Membrane</keyword>
<keyword evidence="3" id="KW-0813">Transport</keyword>
<evidence type="ECO:0000256" key="2">
    <source>
        <dbReference type="ARBA" id="ARBA00007613"/>
    </source>
</evidence>
<evidence type="ECO:0000313" key="10">
    <source>
        <dbReference type="EMBL" id="MBO8473538.1"/>
    </source>
</evidence>
<evidence type="ECO:0000256" key="3">
    <source>
        <dbReference type="ARBA" id="ARBA00022448"/>
    </source>
</evidence>
<evidence type="ECO:0000256" key="8">
    <source>
        <dbReference type="SAM" id="Coils"/>
    </source>
</evidence>
<keyword evidence="4" id="KW-1134">Transmembrane beta strand</keyword>
<keyword evidence="5" id="KW-0812">Transmembrane</keyword>
<organism evidence="10 11">
    <name type="scientific">Candidatus Merdivivens pullicola</name>
    <dbReference type="NCBI Taxonomy" id="2840872"/>
    <lineage>
        <taxon>Bacteria</taxon>
        <taxon>Pseudomonadati</taxon>
        <taxon>Bacteroidota</taxon>
        <taxon>Bacteroidia</taxon>
        <taxon>Bacteroidales</taxon>
        <taxon>Muribaculaceae</taxon>
        <taxon>Muribaculaceae incertae sedis</taxon>
        <taxon>Candidatus Merdivivens</taxon>
    </lineage>
</organism>
<proteinExistence type="inferred from homology"/>
<comment type="similarity">
    <text evidence="2">Belongs to the outer membrane factor (OMF) (TC 1.B.17) family.</text>
</comment>
<keyword evidence="9" id="KW-0732">Signal</keyword>
<keyword evidence="8" id="KW-0175">Coiled coil</keyword>
<dbReference type="InterPro" id="IPR051906">
    <property type="entry name" value="TolC-like"/>
</dbReference>
<evidence type="ECO:0000313" key="11">
    <source>
        <dbReference type="Proteomes" id="UP000823604"/>
    </source>
</evidence>
<name>A0A9D9NHQ2_9BACT</name>
<feature type="coiled-coil region" evidence="8">
    <location>
        <begin position="363"/>
        <end position="415"/>
    </location>
</feature>
<evidence type="ECO:0000256" key="6">
    <source>
        <dbReference type="ARBA" id="ARBA00023136"/>
    </source>
</evidence>
<dbReference type="PANTHER" id="PTHR30026">
    <property type="entry name" value="OUTER MEMBRANE PROTEIN TOLC"/>
    <property type="match status" value="1"/>
</dbReference>
<evidence type="ECO:0000256" key="7">
    <source>
        <dbReference type="ARBA" id="ARBA00023237"/>
    </source>
</evidence>
<evidence type="ECO:0000256" key="1">
    <source>
        <dbReference type="ARBA" id="ARBA00004442"/>
    </source>
</evidence>
<evidence type="ECO:0000256" key="4">
    <source>
        <dbReference type="ARBA" id="ARBA00022452"/>
    </source>
</evidence>
<protein>
    <submittedName>
        <fullName evidence="10">TolC family protein</fullName>
    </submittedName>
</protein>
<comment type="subcellular location">
    <subcellularLocation>
        <location evidence="1">Cell outer membrane</location>
    </subcellularLocation>
</comment>
<dbReference type="InterPro" id="IPR003423">
    <property type="entry name" value="OMP_efflux"/>
</dbReference>
<dbReference type="Proteomes" id="UP000823604">
    <property type="component" value="Unassembled WGS sequence"/>
</dbReference>
<dbReference type="SUPFAM" id="SSF56954">
    <property type="entry name" value="Outer membrane efflux proteins (OEP)"/>
    <property type="match status" value="1"/>
</dbReference>
<dbReference type="Pfam" id="PF02321">
    <property type="entry name" value="OEP"/>
    <property type="match status" value="2"/>
</dbReference>
<gene>
    <name evidence="10" type="ORF">IAB81_07945</name>
</gene>
<dbReference type="AlphaFoldDB" id="A0A9D9NHQ2"/>
<dbReference type="EMBL" id="JADIMA010000081">
    <property type="protein sequence ID" value="MBO8473538.1"/>
    <property type="molecule type" value="Genomic_DNA"/>
</dbReference>
<accession>A0A9D9NHQ2</accession>
<reference evidence="10" key="2">
    <citation type="journal article" date="2021" name="PeerJ">
        <title>Extensive microbial diversity within the chicken gut microbiome revealed by metagenomics and culture.</title>
        <authorList>
            <person name="Gilroy R."/>
            <person name="Ravi A."/>
            <person name="Getino M."/>
            <person name="Pursley I."/>
            <person name="Horton D.L."/>
            <person name="Alikhan N.F."/>
            <person name="Baker D."/>
            <person name="Gharbi K."/>
            <person name="Hall N."/>
            <person name="Watson M."/>
            <person name="Adriaenssens E.M."/>
            <person name="Foster-Nyarko E."/>
            <person name="Jarju S."/>
            <person name="Secka A."/>
            <person name="Antonio M."/>
            <person name="Oren A."/>
            <person name="Chaudhuri R.R."/>
            <person name="La Ragione R."/>
            <person name="Hildebrand F."/>
            <person name="Pallen M.J."/>
        </authorList>
    </citation>
    <scope>NUCLEOTIDE SEQUENCE</scope>
    <source>
        <strain evidence="10">B1-8020</strain>
    </source>
</reference>
<dbReference type="PANTHER" id="PTHR30026:SF20">
    <property type="entry name" value="OUTER MEMBRANE PROTEIN TOLC"/>
    <property type="match status" value="1"/>
</dbReference>
<feature type="chain" id="PRO_5038975202" evidence="9">
    <location>
        <begin position="21"/>
        <end position="468"/>
    </location>
</feature>